<reference evidence="1" key="1">
    <citation type="submission" date="2020-04" db="EMBL/GenBank/DDBJ databases">
        <authorList>
            <person name="Broberg M."/>
        </authorList>
    </citation>
    <scope>NUCLEOTIDE SEQUENCE</scope>
</reference>
<dbReference type="Proteomes" id="UP000836387">
    <property type="component" value="Unassembled WGS sequence"/>
</dbReference>
<dbReference type="EMBL" id="CADEHS020000002">
    <property type="protein sequence ID" value="CAG9937509.1"/>
    <property type="molecule type" value="Genomic_DNA"/>
</dbReference>
<evidence type="ECO:0000313" key="2">
    <source>
        <dbReference type="Proteomes" id="UP000836387"/>
    </source>
</evidence>
<keyword evidence="2" id="KW-1185">Reference proteome</keyword>
<proteinExistence type="predicted"/>
<name>A0ACA9T9B5_BIOOC</name>
<evidence type="ECO:0000313" key="1">
    <source>
        <dbReference type="EMBL" id="CAG9937509.1"/>
    </source>
</evidence>
<gene>
    <name evidence="1" type="ORF">CRV2_00005922</name>
</gene>
<comment type="caution">
    <text evidence="1">The sequence shown here is derived from an EMBL/GenBank/DDBJ whole genome shotgun (WGS) entry which is preliminary data.</text>
</comment>
<protein>
    <submittedName>
        <fullName evidence="1">Uncharacterized protein</fullName>
    </submittedName>
</protein>
<organism evidence="1 2">
    <name type="scientific">Clonostachys rosea f. rosea IK726</name>
    <dbReference type="NCBI Taxonomy" id="1349383"/>
    <lineage>
        <taxon>Eukaryota</taxon>
        <taxon>Fungi</taxon>
        <taxon>Dikarya</taxon>
        <taxon>Ascomycota</taxon>
        <taxon>Pezizomycotina</taxon>
        <taxon>Sordariomycetes</taxon>
        <taxon>Hypocreomycetidae</taxon>
        <taxon>Hypocreales</taxon>
        <taxon>Bionectriaceae</taxon>
        <taxon>Clonostachys</taxon>
    </lineage>
</organism>
<reference evidence="1" key="2">
    <citation type="submission" date="2021-10" db="EMBL/GenBank/DDBJ databases">
        <authorList>
            <person name="Piombo E."/>
        </authorList>
    </citation>
    <scope>NUCLEOTIDE SEQUENCE</scope>
</reference>
<accession>A0ACA9T9B5</accession>
<sequence length="659" mass="74247">MATKFTKAGLCRLPLEILQQVAGYLAEVYRPSLCAFSLTSRSCHQASTLFIFRQIHLNVRTREELQLDVESLATALSRTDSVRHVHSLALEGFLDLKKPRNEKGSWRDVDPLGWWHSLETNEIFPDDDQVPSGGVEYFVYDESVIKQDSEEDLAWAPIINFIRTLPSLQKLIYNCPNQFPPSLLDTLHARHPQCQLHHLTFRMRTLLWSTPYPYEMALATSPCLYKIKVICTGRDSEADDDFNQEAVMELVAGLAPNLKEATIVNFNPGRGGRSLRRRAKWQGLPAFAPGSVGSLTSLSLIGSGPFFWTPGYVQTWAKFTDFGSLRRLTIAGPGARGIDGEVMGYISQNHTFPQLRALSVCLERQDASVERTDFTANAVPFFTAFEPLEELSVSGPLEPEILDAILHRHGRTLKKLIMRPEEVESPGFTGRDRKEIPMTFTKEHVLQIQAECPALEDLGVRVKRMKSSAAEVEIYRSLAKIRRLKTLFLILDCSDWRVHRDSSYDPSFDGEDRDKLESGYMKGHLREALVNCAVDETLARSIWGTIREEGRGLESLRLWTTGAGHFGKGQNNMADGYLNHLSRSWLIERVPRDDVEILHVKELCRSEREARDASGQGARRPKETEPRYGIAGFCILNHGLALLFQMMVAAVSSGEATKN</sequence>